<dbReference type="PROSITE" id="PS50943">
    <property type="entry name" value="HTH_CROC1"/>
    <property type="match status" value="1"/>
</dbReference>
<dbReference type="RefSeq" id="WP_310092433.1">
    <property type="nucleotide sequence ID" value="NZ_JAVDTT010000002.1"/>
</dbReference>
<dbReference type="SMART" id="SM00530">
    <property type="entry name" value="HTH_XRE"/>
    <property type="match status" value="1"/>
</dbReference>
<protein>
    <submittedName>
        <fullName evidence="5">Transcriptional regulator with XRE-family HTH domain</fullName>
    </submittedName>
</protein>
<dbReference type="SUPFAM" id="SSF47413">
    <property type="entry name" value="lambda repressor-like DNA-binding domains"/>
    <property type="match status" value="1"/>
</dbReference>
<dbReference type="InterPro" id="IPR050807">
    <property type="entry name" value="TransReg_Diox_bact_type"/>
</dbReference>
<feature type="domain" description="HTH cro/C1-type" evidence="4">
    <location>
        <begin position="22"/>
        <end position="76"/>
    </location>
</feature>
<dbReference type="InterPro" id="IPR001387">
    <property type="entry name" value="Cro/C1-type_HTH"/>
</dbReference>
<evidence type="ECO:0000313" key="5">
    <source>
        <dbReference type="EMBL" id="MDR6841546.1"/>
    </source>
</evidence>
<keyword evidence="1" id="KW-0805">Transcription regulation</keyword>
<reference evidence="5 6" key="1">
    <citation type="submission" date="2023-07" db="EMBL/GenBank/DDBJ databases">
        <title>Sorghum-associated microbial communities from plants grown in Nebraska, USA.</title>
        <authorList>
            <person name="Schachtman D."/>
        </authorList>
    </citation>
    <scope>NUCLEOTIDE SEQUENCE [LARGE SCALE GENOMIC DNA]</scope>
    <source>
        <strain evidence="5 6">BE107</strain>
    </source>
</reference>
<keyword evidence="2" id="KW-0238">DNA-binding</keyword>
<keyword evidence="6" id="KW-1185">Reference proteome</keyword>
<dbReference type="Pfam" id="PF01381">
    <property type="entry name" value="HTH_3"/>
    <property type="match status" value="1"/>
</dbReference>
<evidence type="ECO:0000256" key="2">
    <source>
        <dbReference type="ARBA" id="ARBA00023125"/>
    </source>
</evidence>
<evidence type="ECO:0000256" key="1">
    <source>
        <dbReference type="ARBA" id="ARBA00023015"/>
    </source>
</evidence>
<keyword evidence="3" id="KW-0804">Transcription</keyword>
<evidence type="ECO:0000259" key="4">
    <source>
        <dbReference type="PROSITE" id="PS50943"/>
    </source>
</evidence>
<evidence type="ECO:0000313" key="6">
    <source>
        <dbReference type="Proteomes" id="UP001254759"/>
    </source>
</evidence>
<dbReference type="CDD" id="cd00093">
    <property type="entry name" value="HTH_XRE"/>
    <property type="match status" value="1"/>
</dbReference>
<dbReference type="Gene3D" id="1.10.260.40">
    <property type="entry name" value="lambda repressor-like DNA-binding domains"/>
    <property type="match status" value="1"/>
</dbReference>
<gene>
    <name evidence="5" type="ORF">J2W94_001831</name>
</gene>
<dbReference type="PANTHER" id="PTHR46797">
    <property type="entry name" value="HTH-TYPE TRANSCRIPTIONAL REGULATOR"/>
    <property type="match status" value="1"/>
</dbReference>
<proteinExistence type="predicted"/>
<dbReference type="EMBL" id="JAVDTT010000002">
    <property type="protein sequence ID" value="MDR6841546.1"/>
    <property type="molecule type" value="Genomic_DNA"/>
</dbReference>
<comment type="caution">
    <text evidence="5">The sequence shown here is derived from an EMBL/GenBank/DDBJ whole genome shotgun (WGS) entry which is preliminary data.</text>
</comment>
<evidence type="ECO:0000256" key="3">
    <source>
        <dbReference type="ARBA" id="ARBA00023163"/>
    </source>
</evidence>
<sequence>MTGKSSSRRKAGDARKRIARCVKRLRTERELSQEQLAELAGFHRTYVSQLERCVANISIDGLDRLAASLSVDVTELLAKPMWSANEAESATFGLRLPMP</sequence>
<dbReference type="InterPro" id="IPR010982">
    <property type="entry name" value="Lambda_DNA-bd_dom_sf"/>
</dbReference>
<dbReference type="PANTHER" id="PTHR46797:SF23">
    <property type="entry name" value="HTH-TYPE TRANSCRIPTIONAL REGULATOR SUTR"/>
    <property type="match status" value="1"/>
</dbReference>
<accession>A0ABU1RRY8</accession>
<organism evidence="5 6">
    <name type="scientific">Pseudoxanthomonas sacheonensis</name>
    <dbReference type="NCBI Taxonomy" id="443615"/>
    <lineage>
        <taxon>Bacteria</taxon>
        <taxon>Pseudomonadati</taxon>
        <taxon>Pseudomonadota</taxon>
        <taxon>Gammaproteobacteria</taxon>
        <taxon>Lysobacterales</taxon>
        <taxon>Lysobacteraceae</taxon>
        <taxon>Pseudoxanthomonas</taxon>
    </lineage>
</organism>
<name>A0ABU1RRY8_9GAMM</name>
<dbReference type="Proteomes" id="UP001254759">
    <property type="component" value="Unassembled WGS sequence"/>
</dbReference>